<feature type="region of interest" description="Disordered" evidence="1">
    <location>
        <begin position="1609"/>
        <end position="1642"/>
    </location>
</feature>
<feature type="compositionally biased region" description="Basic and acidic residues" evidence="1">
    <location>
        <begin position="1275"/>
        <end position="1287"/>
    </location>
</feature>
<organism evidence="3 4">
    <name type="scientific">Triparma retinervis</name>
    <dbReference type="NCBI Taxonomy" id="2557542"/>
    <lineage>
        <taxon>Eukaryota</taxon>
        <taxon>Sar</taxon>
        <taxon>Stramenopiles</taxon>
        <taxon>Ochrophyta</taxon>
        <taxon>Bolidophyceae</taxon>
        <taxon>Parmales</taxon>
        <taxon>Triparmaceae</taxon>
        <taxon>Triparma</taxon>
    </lineage>
</organism>
<feature type="compositionally biased region" description="Acidic residues" evidence="1">
    <location>
        <begin position="1614"/>
        <end position="1627"/>
    </location>
</feature>
<dbReference type="Proteomes" id="UP001165082">
    <property type="component" value="Unassembled WGS sequence"/>
</dbReference>
<dbReference type="GO" id="GO:1903394">
    <property type="term" value="P:protein localization to kinetochore involved in kinetochore assembly"/>
    <property type="evidence" value="ECO:0007669"/>
    <property type="project" value="TreeGrafter"/>
</dbReference>
<dbReference type="GO" id="GO:1990423">
    <property type="term" value="C:RZZ complex"/>
    <property type="evidence" value="ECO:0007669"/>
    <property type="project" value="TreeGrafter"/>
</dbReference>
<gene>
    <name evidence="3" type="ORF">TrRE_jg12976</name>
</gene>
<dbReference type="OrthoDB" id="47965at2759"/>
<dbReference type="GO" id="GO:0031267">
    <property type="term" value="F:small GTPase binding"/>
    <property type="evidence" value="ECO:0007669"/>
    <property type="project" value="TreeGrafter"/>
</dbReference>
<reference evidence="3" key="1">
    <citation type="submission" date="2022-07" db="EMBL/GenBank/DDBJ databases">
        <title>Genome analysis of Parmales, a sister group of diatoms, reveals the evolutionary specialization of diatoms from phago-mixotrophs to photoautotrophs.</title>
        <authorList>
            <person name="Ban H."/>
            <person name="Sato S."/>
            <person name="Yoshikawa S."/>
            <person name="Kazumasa Y."/>
            <person name="Nakamura Y."/>
            <person name="Ichinomiya M."/>
            <person name="Saitoh K."/>
            <person name="Sato N."/>
            <person name="Blanc-Mathieu R."/>
            <person name="Endo H."/>
            <person name="Kuwata A."/>
            <person name="Ogata H."/>
        </authorList>
    </citation>
    <scope>NUCLEOTIDE SEQUENCE</scope>
</reference>
<feature type="region of interest" description="Disordered" evidence="1">
    <location>
        <begin position="1268"/>
        <end position="1287"/>
    </location>
</feature>
<dbReference type="PANTHER" id="PTHR15688">
    <property type="entry name" value="KINETOCHORE-ASSOCIATED PROTEIN 1"/>
    <property type="match status" value="1"/>
</dbReference>
<feature type="compositionally biased region" description="Acidic residues" evidence="1">
    <location>
        <begin position="1665"/>
        <end position="1681"/>
    </location>
</feature>
<dbReference type="EMBL" id="BRXZ01001360">
    <property type="protein sequence ID" value="GMH69278.1"/>
    <property type="molecule type" value="Genomic_DNA"/>
</dbReference>
<dbReference type="GO" id="GO:0000070">
    <property type="term" value="P:mitotic sister chromatid segregation"/>
    <property type="evidence" value="ECO:0007669"/>
    <property type="project" value="TreeGrafter"/>
</dbReference>
<keyword evidence="4" id="KW-1185">Reference proteome</keyword>
<proteinExistence type="predicted"/>
<name>A0A9W7AHI3_9STRA</name>
<sequence>MPFTSAKPREKLFDNEIVSVTPHAVVTTKTVESLDPSSTTPSLLHGISPVLAASSSASFVCISSPTAVTCYPAASPQSPFTIKLPNASSLTLSSSVLALVSSSTLHVFKLHPTRPPTLTLQHPFTPSPTLPPDPVILSETKVYIPSHPNPQTLDFTSTAPLLYEIGDLLNLKKYDEITSLLPSKIPLQSLPPYLHPSTFAASRILTSLPTPSFLSTINSEIRMLFSAIISTPSIAVPCLGTIVEGVVEMHGCGKEEAEEKATIIRDALIKAEGVVDKKYAPALSSYVGTVNRYLTMVGTLKSGGLVPPVTNIEELITLYVRRGWFETADGIVRKNTVEEVGYRWSQFVQTSHLLQFTHWLATLPSSKVHPGVFDAVLAQIVQEAADATPFVAPVRKLLNGTALHPILPKNRSISSTALREATSEYDLPAVLSALQVASVAEVRPSEAWDLGASRIALNKAREGEWEKACKIWGDRGDEIVSLVVEEACKTSGSIDRPLFDQLFAISNLEQRASCCLKILQGKLSGTIDIEDEVVDEIAARAQTWDTTSKSSIIETERLRKITDILVKYCGREATEGFRFSDDRCSAKLLSHVCSFVDADSVGVDVEVICRAFKNCKIERSYLERLCHLAKAGGRLEKVQRLTEETWEKAKDHARDVVHEFVGWALEFYEKENVGEDTSKDIARALQVVARTSARCDSRTKRSGWLKIQEDLNCKTAFMELKEGKEDVRSLVRRVVEQAGGIGGEKKMDLVRKRLSKIFGRECKDVQMYFDVVADLYSAWVLDEEEALQGTSEQLDLSLSESDEEISFKPLSPPLASPVALPTPPATSNMNEAHPALHRFWDFIGYSKILEEAKEKNAATVPGLLIITRTLMNLASLKSTSVGVKTGLIKKCAEVLRQHVIVAAEGDSLLSALEMLEDLELVEETMMRLGEGVGEDIEAALSNDSRGPGRSIQSIAQKLDDTHYLTDGLTLPVEEAIHSIEEVLRGGEWGEVASFLENHSNLALSLRIISNSKVGQIDKAAKDQLLQKLASRCLHHSTIDVDLSTAYLLLLSQKAAFKIYRNALPPAMSSLAYDRVFVLSEIGIRAAEVWGNQADFHKQCMRLKKNAKWWGVMKRRSVAFEPKKFEGEDKDIVDYAQGLVMSLTEKCGQVMGSDKVIAITVEYCKCFGIDEHVAPQKQIEYILHNVSKGGVEEGGLVAALDMLPSTAARLSTLRKCIIDLEGTGRYATRYGLHKVALEFYDHQLGELLRECCDEDVIIEHRPGRRARKAMANDLDDAGKEEGEERSKKELMNEKKAMIREEIERVRLRRDCLEILITYEKAKGRDVGRLPHYNRLFQKLPTPFGSSQRKLKMAGVLLNLKREAGFFDPLNSLREFLKNEDDSQSATILAPLSHCLKVPGGYIQARFVQEMFLKHLGGDDGQMPLFESSVKPVMLKLPNKDAAIFGEWCAGQYGLAGRVGKWVKDRLECLKLSYELGVAGGSNEEVVSRIRRSMDGLVVEMKVRDTLGHGAEKNGLLGGLVDSIVEGGDFLRADDFVARLLVEGSRRVGSAVYSGVGVGTEDYRKAAWKIHSACAIVSEGIGGSGVAVGRIVRDLVARILDGGVIPRAGKGNFYGDQDDVDHEDEDDDIYSSQASSTGSGGEGEGDIVMDLKLGKLASVGGSMTVVEEADEDDEENEEDDDEVGVGQGLKREALVKSARERSEAEVAKSAVEVAFLLSYSKGYFGDACDNGEESGMSLSNSTERRGSNTLRGNKRDFGAVHAFNLLSTVFANHMKKKSAKERNSSRKETRKVLGVNDVSNRHETEEGVSGGAKAEVFSTSKYASKYRAMRAALSLVPEEVLVQVKDERVGLKNHDLGDLVFACFVAKELEELGIPMPCGSIVELSEVEWSGLARSIWRDHRESVGKGMERFLVLLVDLCVRGGGDNNLLQLAAKRIMEEGWHRSLLVCCEILLRGGVKAGKEVAGVKALVKEVGRGVVRGIKDGGEGVDETVDRFTKVITTLSGITGGKGDWSGIVKGLVEAIGSSVGCRRRCILEAAVVIGKSISVKERREEAWTSILGAEGGREVANAVLGIGDQGKEKGETLGKYGLVEDEEVLYEELMG</sequence>
<evidence type="ECO:0000313" key="3">
    <source>
        <dbReference type="EMBL" id="GMH69278.1"/>
    </source>
</evidence>
<feature type="region of interest" description="Disordered" evidence="1">
    <location>
        <begin position="1665"/>
        <end position="1686"/>
    </location>
</feature>
<protein>
    <recommendedName>
        <fullName evidence="2">KNTC1 third ARM-repeats domain-containing protein</fullName>
    </recommendedName>
</protein>
<evidence type="ECO:0000256" key="1">
    <source>
        <dbReference type="SAM" id="MobiDB-lite"/>
    </source>
</evidence>
<dbReference type="GO" id="GO:0007094">
    <property type="term" value="P:mitotic spindle assembly checkpoint signaling"/>
    <property type="evidence" value="ECO:0007669"/>
    <property type="project" value="TreeGrafter"/>
</dbReference>
<feature type="domain" description="KNTC1 third ARM-repeats" evidence="2">
    <location>
        <begin position="1024"/>
        <end position="1188"/>
    </location>
</feature>
<dbReference type="InterPro" id="IPR055405">
    <property type="entry name" value="ARM_KNTC1_3rd"/>
</dbReference>
<dbReference type="Pfam" id="PF24515">
    <property type="entry name" value="ARM_KNTC1_3rd"/>
    <property type="match status" value="1"/>
</dbReference>
<dbReference type="GO" id="GO:0005828">
    <property type="term" value="C:kinetochore microtubule"/>
    <property type="evidence" value="ECO:0007669"/>
    <property type="project" value="TreeGrafter"/>
</dbReference>
<evidence type="ECO:0000259" key="2">
    <source>
        <dbReference type="Pfam" id="PF24515"/>
    </source>
</evidence>
<accession>A0A9W7AHI3</accession>
<dbReference type="PANTHER" id="PTHR15688:SF1">
    <property type="entry name" value="KINETOCHORE-ASSOCIATED PROTEIN 1"/>
    <property type="match status" value="1"/>
</dbReference>
<comment type="caution">
    <text evidence="3">The sequence shown here is derived from an EMBL/GenBank/DDBJ whole genome shotgun (WGS) entry which is preliminary data.</text>
</comment>
<dbReference type="InterPro" id="IPR052802">
    <property type="entry name" value="KNTC1"/>
</dbReference>
<dbReference type="GO" id="GO:0005737">
    <property type="term" value="C:cytoplasm"/>
    <property type="evidence" value="ECO:0007669"/>
    <property type="project" value="TreeGrafter"/>
</dbReference>
<evidence type="ECO:0000313" key="4">
    <source>
        <dbReference type="Proteomes" id="UP001165082"/>
    </source>
</evidence>